<feature type="region of interest" description="Disordered" evidence="1">
    <location>
        <begin position="52"/>
        <end position="89"/>
    </location>
</feature>
<evidence type="ECO:0000256" key="1">
    <source>
        <dbReference type="SAM" id="MobiDB-lite"/>
    </source>
</evidence>
<evidence type="ECO:0000313" key="2">
    <source>
        <dbReference type="EMBL" id="CAG8972090.1"/>
    </source>
</evidence>
<dbReference type="EMBL" id="CAJVRM010000033">
    <property type="protein sequence ID" value="CAG8972090.1"/>
    <property type="molecule type" value="Genomic_DNA"/>
</dbReference>
<gene>
    <name evidence="2" type="ORF">HYALB_00004956</name>
</gene>
<accession>A0A9N9PXU0</accession>
<proteinExistence type="predicted"/>
<dbReference type="AlphaFoldDB" id="A0A9N9PXU0"/>
<comment type="caution">
    <text evidence="2">The sequence shown here is derived from an EMBL/GenBank/DDBJ whole genome shotgun (WGS) entry which is preliminary data.</text>
</comment>
<name>A0A9N9PXU0_9HELO</name>
<sequence length="107" mass="11021">MGAVVSCIRSLCQTIGACIMTVINGIAGVIQAIISAIASFFGKSSLHTIQHQSSSPALPAGDPDAVEAESEQVMSSTLSVPASDSTPFNNHEKFALKRAVGTSSKGW</sequence>
<reference evidence="2" key="1">
    <citation type="submission" date="2021-07" db="EMBL/GenBank/DDBJ databases">
        <authorList>
            <person name="Durling M."/>
        </authorList>
    </citation>
    <scope>NUCLEOTIDE SEQUENCE</scope>
</reference>
<keyword evidence="3" id="KW-1185">Reference proteome</keyword>
<dbReference type="Proteomes" id="UP000701801">
    <property type="component" value="Unassembled WGS sequence"/>
</dbReference>
<organism evidence="2 3">
    <name type="scientific">Hymenoscyphus albidus</name>
    <dbReference type="NCBI Taxonomy" id="595503"/>
    <lineage>
        <taxon>Eukaryota</taxon>
        <taxon>Fungi</taxon>
        <taxon>Dikarya</taxon>
        <taxon>Ascomycota</taxon>
        <taxon>Pezizomycotina</taxon>
        <taxon>Leotiomycetes</taxon>
        <taxon>Helotiales</taxon>
        <taxon>Helotiaceae</taxon>
        <taxon>Hymenoscyphus</taxon>
    </lineage>
</organism>
<dbReference type="OrthoDB" id="5230947at2759"/>
<feature type="compositionally biased region" description="Polar residues" evidence="1">
    <location>
        <begin position="72"/>
        <end position="89"/>
    </location>
</feature>
<protein>
    <submittedName>
        <fullName evidence="2">Uncharacterized protein</fullName>
    </submittedName>
</protein>
<evidence type="ECO:0000313" key="3">
    <source>
        <dbReference type="Proteomes" id="UP000701801"/>
    </source>
</evidence>